<keyword evidence="1" id="KW-0812">Transmembrane</keyword>
<comment type="caution">
    <text evidence="3">The sequence shown here is derived from an EMBL/GenBank/DDBJ whole genome shotgun (WGS) entry which is preliminary data.</text>
</comment>
<accession>A0A9W9KEW5</accession>
<evidence type="ECO:0000313" key="4">
    <source>
        <dbReference type="Proteomes" id="UP001149074"/>
    </source>
</evidence>
<dbReference type="GO" id="GO:0031501">
    <property type="term" value="C:mannosyltransferase complex"/>
    <property type="evidence" value="ECO:0007669"/>
    <property type="project" value="TreeGrafter"/>
</dbReference>
<dbReference type="GeneID" id="81355891"/>
<keyword evidence="1" id="KW-0472">Membrane</keyword>
<dbReference type="GO" id="GO:0000030">
    <property type="term" value="F:mannosyltransferase activity"/>
    <property type="evidence" value="ECO:0007669"/>
    <property type="project" value="TreeGrafter"/>
</dbReference>
<feature type="chain" id="PRO_5040854234" description="Protein PBN1" evidence="2">
    <location>
        <begin position="21"/>
        <end position="244"/>
    </location>
</feature>
<dbReference type="AlphaFoldDB" id="A0A9W9KEW5"/>
<evidence type="ECO:0000313" key="3">
    <source>
        <dbReference type="EMBL" id="KAJ5103889.1"/>
    </source>
</evidence>
<reference evidence="3" key="1">
    <citation type="submission" date="2022-11" db="EMBL/GenBank/DDBJ databases">
        <authorList>
            <person name="Petersen C."/>
        </authorList>
    </citation>
    <scope>NUCLEOTIDE SEQUENCE</scope>
    <source>
        <strain evidence="3">IBT 30761</strain>
    </source>
</reference>
<keyword evidence="1" id="KW-1133">Transmembrane helix</keyword>
<sequence>MHPFVPWSLLLPFLTSIAQANVEKTIFLGPPESAVPSEEPDIDDLGLERLSPETPVVRTLLNSSFPTNDAPDGTDSWFFLENLTPGQRYEQPTTFTLTTHSLHNTIEDPSLFSSLSVFSTARLATLDDRLQANAIPQRAGKSALDPSPSLDSVLFLRVRAVADYFTMNEELLAKPPPVTVDLILDPFLGNVFPRSLVPTGFWIVAVAVVAFFVARWVNRELGRVIDDARREVKEENREEGKKRK</sequence>
<dbReference type="GO" id="GO:0006506">
    <property type="term" value="P:GPI anchor biosynthetic process"/>
    <property type="evidence" value="ECO:0007669"/>
    <property type="project" value="TreeGrafter"/>
</dbReference>
<dbReference type="EMBL" id="JAPQKI010000004">
    <property type="protein sequence ID" value="KAJ5103889.1"/>
    <property type="molecule type" value="Genomic_DNA"/>
</dbReference>
<dbReference type="RefSeq" id="XP_056477269.1">
    <property type="nucleotide sequence ID" value="XM_056616912.1"/>
</dbReference>
<evidence type="ECO:0008006" key="5">
    <source>
        <dbReference type="Google" id="ProtNLM"/>
    </source>
</evidence>
<evidence type="ECO:0000256" key="2">
    <source>
        <dbReference type="SAM" id="SignalP"/>
    </source>
</evidence>
<dbReference type="OrthoDB" id="3360032at2759"/>
<evidence type="ECO:0000256" key="1">
    <source>
        <dbReference type="SAM" id="Phobius"/>
    </source>
</evidence>
<name>A0A9W9KEW5_9EURO</name>
<gene>
    <name evidence="3" type="ORF">N7532_004418</name>
</gene>
<dbReference type="InterPro" id="IPR019433">
    <property type="entry name" value="GPI_ManTrfase_II_coact_Pga1"/>
</dbReference>
<keyword evidence="4" id="KW-1185">Reference proteome</keyword>
<reference evidence="3" key="2">
    <citation type="journal article" date="2023" name="IMA Fungus">
        <title>Comparative genomic study of the Penicillium genus elucidates a diverse pangenome and 15 lateral gene transfer events.</title>
        <authorList>
            <person name="Petersen C."/>
            <person name="Sorensen T."/>
            <person name="Nielsen M.R."/>
            <person name="Sondergaard T.E."/>
            <person name="Sorensen J.L."/>
            <person name="Fitzpatrick D.A."/>
            <person name="Frisvad J.C."/>
            <person name="Nielsen K.L."/>
        </authorList>
    </citation>
    <scope>NUCLEOTIDE SEQUENCE</scope>
    <source>
        <strain evidence="3">IBT 30761</strain>
    </source>
</reference>
<feature type="transmembrane region" description="Helical" evidence="1">
    <location>
        <begin position="200"/>
        <end position="217"/>
    </location>
</feature>
<dbReference type="PANTHER" id="PTHR28022:SF1">
    <property type="entry name" value="GPI MANNOSYLTRANSFERASE 2 SUBUNIT PGA1"/>
    <property type="match status" value="1"/>
</dbReference>
<feature type="signal peptide" evidence="2">
    <location>
        <begin position="1"/>
        <end position="20"/>
    </location>
</feature>
<proteinExistence type="predicted"/>
<dbReference type="GO" id="GO:0005789">
    <property type="term" value="C:endoplasmic reticulum membrane"/>
    <property type="evidence" value="ECO:0007669"/>
    <property type="project" value="TreeGrafter"/>
</dbReference>
<keyword evidence="2" id="KW-0732">Signal</keyword>
<organism evidence="3 4">
    <name type="scientific">Penicillium argentinense</name>
    <dbReference type="NCBI Taxonomy" id="1131581"/>
    <lineage>
        <taxon>Eukaryota</taxon>
        <taxon>Fungi</taxon>
        <taxon>Dikarya</taxon>
        <taxon>Ascomycota</taxon>
        <taxon>Pezizomycotina</taxon>
        <taxon>Eurotiomycetes</taxon>
        <taxon>Eurotiomycetidae</taxon>
        <taxon>Eurotiales</taxon>
        <taxon>Aspergillaceae</taxon>
        <taxon>Penicillium</taxon>
    </lineage>
</organism>
<dbReference type="PANTHER" id="PTHR28022">
    <property type="entry name" value="GPI MANNOSYLTRANSFERASE 2 SUBUNIT PGA1"/>
    <property type="match status" value="1"/>
</dbReference>
<dbReference type="Proteomes" id="UP001149074">
    <property type="component" value="Unassembled WGS sequence"/>
</dbReference>
<protein>
    <recommendedName>
        <fullName evidence="5">Protein PBN1</fullName>
    </recommendedName>
</protein>